<organism evidence="2 3">
    <name type="scientific">Alcaligenes parafaecalis</name>
    <dbReference type="NCBI Taxonomy" id="171260"/>
    <lineage>
        <taxon>Bacteria</taxon>
        <taxon>Pseudomonadati</taxon>
        <taxon>Pseudomonadota</taxon>
        <taxon>Betaproteobacteria</taxon>
        <taxon>Burkholderiales</taxon>
        <taxon>Alcaligenaceae</taxon>
        <taxon>Alcaligenes</taxon>
    </lineage>
</organism>
<keyword evidence="1" id="KW-0732">Signal</keyword>
<comment type="caution">
    <text evidence="2">The sequence shown here is derived from an EMBL/GenBank/DDBJ whole genome shotgun (WGS) entry which is preliminary data.</text>
</comment>
<feature type="chain" id="PRO_5047490939" evidence="1">
    <location>
        <begin position="27"/>
        <end position="227"/>
    </location>
</feature>
<reference evidence="2 3" key="1">
    <citation type="submission" date="2022-11" db="EMBL/GenBank/DDBJ databases">
        <title>Biodiversity and phylogenetic relationships of bacteria.</title>
        <authorList>
            <person name="Machado R.A.R."/>
            <person name="Bhat A."/>
            <person name="Loulou A."/>
            <person name="Kallel S."/>
        </authorList>
    </citation>
    <scope>NUCLEOTIDE SEQUENCE [LARGE SCALE GENOMIC DNA]</scope>
    <source>
        <strain evidence="2 3">DSM 13975</strain>
    </source>
</reference>
<keyword evidence="3" id="KW-1185">Reference proteome</keyword>
<sequence>MVFRKSVTLAGAALLMGSLMSGQAQAIQMWHSDTVWANQGMCAANFTFDSGLDRVQQLKVYIQVLDKKSNKVVAQDVIEVDEFGGSNADRYATGYWHSEIACDDDLRLVVTQANAVVDDERMDLLARQALDIRPFVPYEITIQAPARAQAARPDACSAAKFNVQAVIQDKDGYSNVRAQPNGKSDVIEKLFDNEPFYTFEQKGNWWQVCTPSGQVGYLYHDRIRQQR</sequence>
<feature type="signal peptide" evidence="1">
    <location>
        <begin position="1"/>
        <end position="26"/>
    </location>
</feature>
<protein>
    <submittedName>
        <fullName evidence="2">IrmA family protein</fullName>
    </submittedName>
</protein>
<evidence type="ECO:0000313" key="3">
    <source>
        <dbReference type="Proteomes" id="UP001209916"/>
    </source>
</evidence>
<dbReference type="EMBL" id="JAPKNA010000001">
    <property type="protein sequence ID" value="MCX5462558.1"/>
    <property type="molecule type" value="Genomic_DNA"/>
</dbReference>
<dbReference type="Pfam" id="PF18673">
    <property type="entry name" value="IrmA"/>
    <property type="match status" value="1"/>
</dbReference>
<dbReference type="Pfam" id="PF06347">
    <property type="entry name" value="SH3_4"/>
    <property type="match status" value="1"/>
</dbReference>
<dbReference type="RefSeq" id="WP_266119751.1">
    <property type="nucleotide sequence ID" value="NZ_JAPKNA010000001.1"/>
</dbReference>
<accession>A0ABT3VGH2</accession>
<evidence type="ECO:0000313" key="2">
    <source>
        <dbReference type="EMBL" id="MCX5462558.1"/>
    </source>
</evidence>
<gene>
    <name evidence="2" type="ORF">OSH09_00065</name>
</gene>
<dbReference type="Proteomes" id="UP001209916">
    <property type="component" value="Unassembled WGS sequence"/>
</dbReference>
<dbReference type="InterPro" id="IPR010466">
    <property type="entry name" value="DUF1058"/>
</dbReference>
<evidence type="ECO:0000256" key="1">
    <source>
        <dbReference type="SAM" id="SignalP"/>
    </source>
</evidence>
<proteinExistence type="predicted"/>
<dbReference type="InterPro" id="IPR040755">
    <property type="entry name" value="IrmA"/>
</dbReference>
<dbReference type="Gene3D" id="2.30.30.40">
    <property type="entry name" value="SH3 Domains"/>
    <property type="match status" value="1"/>
</dbReference>
<name>A0ABT3VGH2_9BURK</name>